<evidence type="ECO:0000256" key="4">
    <source>
        <dbReference type="ARBA" id="ARBA00022960"/>
    </source>
</evidence>
<dbReference type="NCBIfam" id="TIGR01695">
    <property type="entry name" value="murJ_mviN"/>
    <property type="match status" value="1"/>
</dbReference>
<evidence type="ECO:0000256" key="6">
    <source>
        <dbReference type="ARBA" id="ARBA00022989"/>
    </source>
</evidence>
<feature type="transmembrane region" description="Helical" evidence="8">
    <location>
        <begin position="360"/>
        <end position="383"/>
    </location>
</feature>
<dbReference type="EMBL" id="PEWP01000013">
    <property type="protein sequence ID" value="PIU47141.1"/>
    <property type="molecule type" value="Genomic_DNA"/>
</dbReference>
<feature type="transmembrane region" description="Helical" evidence="8">
    <location>
        <begin position="93"/>
        <end position="118"/>
    </location>
</feature>
<dbReference type="GO" id="GO:0015648">
    <property type="term" value="F:lipid-linked peptidoglycan transporter activity"/>
    <property type="evidence" value="ECO:0007669"/>
    <property type="project" value="UniProtKB-UniRule"/>
</dbReference>
<dbReference type="Proteomes" id="UP000228777">
    <property type="component" value="Unassembled WGS sequence"/>
</dbReference>
<dbReference type="InterPro" id="IPR051050">
    <property type="entry name" value="Lipid_II_flippase_MurJ/MviN"/>
</dbReference>
<comment type="similarity">
    <text evidence="8 9">Belongs to the MurJ/MviN family.</text>
</comment>
<dbReference type="Pfam" id="PF03023">
    <property type="entry name" value="MurJ"/>
    <property type="match status" value="1"/>
</dbReference>
<comment type="subcellular location">
    <subcellularLocation>
        <location evidence="1 8">Cell membrane</location>
        <topology evidence="1 8">Multi-pass membrane protein</topology>
    </subcellularLocation>
</comment>
<comment type="caution">
    <text evidence="10">The sequence shown here is derived from an EMBL/GenBank/DDBJ whole genome shotgun (WGS) entry which is preliminary data.</text>
</comment>
<protein>
    <recommendedName>
        <fullName evidence="8">Probable lipid II flippase MurJ</fullName>
    </recommendedName>
</protein>
<feature type="transmembrane region" description="Helical" evidence="8">
    <location>
        <begin position="59"/>
        <end position="81"/>
    </location>
</feature>
<dbReference type="PRINTS" id="PR01806">
    <property type="entry name" value="VIRFACTRMVIN"/>
</dbReference>
<dbReference type="HAMAP" id="MF_02078">
    <property type="entry name" value="MurJ_MviN"/>
    <property type="match status" value="1"/>
</dbReference>
<feature type="transmembrane region" description="Helical" evidence="8">
    <location>
        <begin position="435"/>
        <end position="458"/>
    </location>
</feature>
<feature type="transmembrane region" description="Helical" evidence="8">
    <location>
        <begin position="12"/>
        <end position="33"/>
    </location>
</feature>
<dbReference type="CDD" id="cd13123">
    <property type="entry name" value="MATE_MurJ_like"/>
    <property type="match status" value="1"/>
</dbReference>
<name>A0A2M6Z418_9BACT</name>
<evidence type="ECO:0000256" key="1">
    <source>
        <dbReference type="ARBA" id="ARBA00004651"/>
    </source>
</evidence>
<feature type="transmembrane region" description="Helical" evidence="8">
    <location>
        <begin position="194"/>
        <end position="213"/>
    </location>
</feature>
<comment type="pathway">
    <text evidence="8">Cell wall biogenesis; peptidoglycan biosynthesis.</text>
</comment>
<dbReference type="GO" id="GO:0034204">
    <property type="term" value="P:lipid translocation"/>
    <property type="evidence" value="ECO:0007669"/>
    <property type="project" value="TreeGrafter"/>
</dbReference>
<proteinExistence type="inferred from homology"/>
<feature type="transmembrane region" description="Helical" evidence="8">
    <location>
        <begin position="317"/>
        <end position="340"/>
    </location>
</feature>
<feature type="transmembrane region" description="Helical" evidence="8">
    <location>
        <begin position="245"/>
        <end position="269"/>
    </location>
</feature>
<feature type="transmembrane region" description="Helical" evidence="8">
    <location>
        <begin position="478"/>
        <end position="499"/>
    </location>
</feature>
<keyword evidence="6 8" id="KW-1133">Transmembrane helix</keyword>
<sequence>MFNRVLNSKAKNITFAALILAVSALISQLLGFLRDNLLANLVPRVQTDIYFAAFRIPDLVYGILITGGVVAAFLPVFAQYFKQGQNEAKNLTNNVLTFFLIALVVICSFLAIFTPYLIKFIVPGFSGEQKNLTIVLTRIMFLSPILLGLSSIFSSILHYFNLFIAYSLAPLFYNLGIIFGILFFYPYFGLSGLAYGIILGALAHLLIQIPFAIKMGFRPTFSFNFKHPGLIKIFKLMLPRTVGSIATHLNLIVITAIASGLSLGSITIFNFSNNLASVPISLIGISFATAAFPALSRDFLEEKEKFFKKISSVFSQLLYLIIPLSVLIYLLRAQLVRIILGTAILKNGGFGWQETRLTAAAIGIFCFSLFASTFIPYLVRVFFSFQNTKTPVKIALLSILLNIILCYFFVWSLSFNNFFQKGLINFLKLKGISNISVLGLPLAFSISSIFQFFLLFFFLKRKISGLSYKDIHQTFLKILISTFIMAVIVFLTLQIYSLFGTTRTVIGIFFQTILAGLTGIFFYLFLSFILQCPEPKIIWSSILSQFKKPQ</sequence>
<dbReference type="AlphaFoldDB" id="A0A2M6Z418"/>
<evidence type="ECO:0000256" key="3">
    <source>
        <dbReference type="ARBA" id="ARBA00022692"/>
    </source>
</evidence>
<evidence type="ECO:0000256" key="7">
    <source>
        <dbReference type="ARBA" id="ARBA00023136"/>
    </source>
</evidence>
<accession>A0A2M6Z418</accession>
<dbReference type="GO" id="GO:0071555">
    <property type="term" value="P:cell wall organization"/>
    <property type="evidence" value="ECO:0007669"/>
    <property type="project" value="UniProtKB-UniRule"/>
</dbReference>
<dbReference type="GO" id="GO:0009252">
    <property type="term" value="P:peptidoglycan biosynthetic process"/>
    <property type="evidence" value="ECO:0007669"/>
    <property type="project" value="UniProtKB-UniRule"/>
</dbReference>
<feature type="transmembrane region" description="Helical" evidence="8">
    <location>
        <begin position="395"/>
        <end position="415"/>
    </location>
</feature>
<evidence type="ECO:0000256" key="9">
    <source>
        <dbReference type="PIRNR" id="PIRNR002869"/>
    </source>
</evidence>
<evidence type="ECO:0000313" key="10">
    <source>
        <dbReference type="EMBL" id="PIU47141.1"/>
    </source>
</evidence>
<evidence type="ECO:0000256" key="5">
    <source>
        <dbReference type="ARBA" id="ARBA00022984"/>
    </source>
</evidence>
<dbReference type="GO" id="GO:0008360">
    <property type="term" value="P:regulation of cell shape"/>
    <property type="evidence" value="ECO:0007669"/>
    <property type="project" value="UniProtKB-UniRule"/>
</dbReference>
<keyword evidence="5 8" id="KW-0573">Peptidoglycan synthesis</keyword>
<keyword evidence="2 8" id="KW-1003">Cell membrane</keyword>
<evidence type="ECO:0000256" key="8">
    <source>
        <dbReference type="HAMAP-Rule" id="MF_02078"/>
    </source>
</evidence>
<evidence type="ECO:0000313" key="11">
    <source>
        <dbReference type="Proteomes" id="UP000228777"/>
    </source>
</evidence>
<dbReference type="PIRSF" id="PIRSF002869">
    <property type="entry name" value="MviN"/>
    <property type="match status" value="1"/>
</dbReference>
<feature type="transmembrane region" description="Helical" evidence="8">
    <location>
        <begin position="171"/>
        <end position="188"/>
    </location>
</feature>
<dbReference type="GO" id="GO:0005886">
    <property type="term" value="C:plasma membrane"/>
    <property type="evidence" value="ECO:0007669"/>
    <property type="project" value="UniProtKB-SubCell"/>
</dbReference>
<keyword evidence="3 8" id="KW-0812">Transmembrane</keyword>
<keyword evidence="8 9" id="KW-0961">Cell wall biogenesis/degradation</keyword>
<evidence type="ECO:0000256" key="2">
    <source>
        <dbReference type="ARBA" id="ARBA00022475"/>
    </source>
</evidence>
<feature type="transmembrane region" description="Helical" evidence="8">
    <location>
        <begin position="138"/>
        <end position="159"/>
    </location>
</feature>
<organism evidence="10 11">
    <name type="scientific">bacterium (Candidatus Gribaldobacteria) CG07_land_8_20_14_0_80_33_18</name>
    <dbReference type="NCBI Taxonomy" id="2014272"/>
    <lineage>
        <taxon>Bacteria</taxon>
        <taxon>Candidatus Gribaldobacteria</taxon>
    </lineage>
</organism>
<dbReference type="UniPathway" id="UPA00219"/>
<keyword evidence="4 8" id="KW-0133">Cell shape</keyword>
<dbReference type="PANTHER" id="PTHR47019:SF1">
    <property type="entry name" value="LIPID II FLIPPASE MURJ"/>
    <property type="match status" value="1"/>
</dbReference>
<dbReference type="PANTHER" id="PTHR47019">
    <property type="entry name" value="LIPID II FLIPPASE MURJ"/>
    <property type="match status" value="1"/>
</dbReference>
<feature type="transmembrane region" description="Helical" evidence="8">
    <location>
        <begin position="275"/>
        <end position="296"/>
    </location>
</feature>
<keyword evidence="8 9" id="KW-0813">Transport</keyword>
<comment type="function">
    <text evidence="8 9">Involved in peptidoglycan biosynthesis. Transports lipid-linked peptidoglycan precursors from the inner to the outer leaflet of the cytoplasmic membrane.</text>
</comment>
<dbReference type="InterPro" id="IPR004268">
    <property type="entry name" value="MurJ"/>
</dbReference>
<reference evidence="11" key="1">
    <citation type="submission" date="2017-09" db="EMBL/GenBank/DDBJ databases">
        <title>Depth-based differentiation of microbial function through sediment-hosted aquifers and enrichment of novel symbionts in the deep terrestrial subsurface.</title>
        <authorList>
            <person name="Probst A.J."/>
            <person name="Ladd B."/>
            <person name="Jarett J.K."/>
            <person name="Geller-Mcgrath D.E."/>
            <person name="Sieber C.M.K."/>
            <person name="Emerson J.B."/>
            <person name="Anantharaman K."/>
            <person name="Thomas B.C."/>
            <person name="Malmstrom R."/>
            <person name="Stieglmeier M."/>
            <person name="Klingl A."/>
            <person name="Woyke T."/>
            <person name="Ryan C.M."/>
            <person name="Banfield J.F."/>
        </authorList>
    </citation>
    <scope>NUCLEOTIDE SEQUENCE [LARGE SCALE GENOMIC DNA]</scope>
</reference>
<keyword evidence="7 8" id="KW-0472">Membrane</keyword>
<gene>
    <name evidence="10" type="primary">mviN</name>
    <name evidence="8" type="synonym">murJ</name>
    <name evidence="10" type="ORF">COS93_00625</name>
</gene>
<feature type="transmembrane region" description="Helical" evidence="8">
    <location>
        <begin position="505"/>
        <end position="530"/>
    </location>
</feature>